<dbReference type="PROSITE" id="PS50109">
    <property type="entry name" value="HIS_KIN"/>
    <property type="match status" value="1"/>
</dbReference>
<dbReference type="CDD" id="cd16917">
    <property type="entry name" value="HATPase_UhpB-NarQ-NarX-like"/>
    <property type="match status" value="1"/>
</dbReference>
<feature type="domain" description="Histidine kinase" evidence="20">
    <location>
        <begin position="223"/>
        <end position="412"/>
    </location>
</feature>
<dbReference type="InterPro" id="IPR005467">
    <property type="entry name" value="His_kinase_dom"/>
</dbReference>
<dbReference type="EMBL" id="AVPJ01000003">
    <property type="protein sequence ID" value="KGN33825.1"/>
    <property type="molecule type" value="Genomic_DNA"/>
</dbReference>
<keyword evidence="13" id="KW-0067">ATP-binding</keyword>
<dbReference type="EC" id="2.7.13.3" evidence="4"/>
<dbReference type="PANTHER" id="PTHR24421:SF10">
    <property type="entry name" value="NITRATE_NITRITE SENSOR PROTEIN NARQ"/>
    <property type="match status" value="1"/>
</dbReference>
<evidence type="ECO:0000256" key="17">
    <source>
        <dbReference type="ARBA" id="ARBA00024827"/>
    </source>
</evidence>
<keyword evidence="6" id="KW-0004">4Fe-4S</keyword>
<dbReference type="InterPro" id="IPR036890">
    <property type="entry name" value="HATPase_C_sf"/>
</dbReference>
<keyword evidence="11" id="KW-0547">Nucleotide-binding</keyword>
<evidence type="ECO:0000256" key="5">
    <source>
        <dbReference type="ARBA" id="ARBA00017322"/>
    </source>
</evidence>
<dbReference type="SMART" id="SM00387">
    <property type="entry name" value="HATPase_c"/>
    <property type="match status" value="1"/>
</dbReference>
<keyword evidence="7" id="KW-0963">Cytoplasm</keyword>
<evidence type="ECO:0000256" key="6">
    <source>
        <dbReference type="ARBA" id="ARBA00022485"/>
    </source>
</evidence>
<dbReference type="eggNOG" id="COG4585">
    <property type="taxonomic scope" value="Bacteria"/>
</dbReference>
<evidence type="ECO:0000256" key="4">
    <source>
        <dbReference type="ARBA" id="ARBA00012438"/>
    </source>
</evidence>
<dbReference type="Pfam" id="PF07730">
    <property type="entry name" value="HisKA_3"/>
    <property type="match status" value="1"/>
</dbReference>
<keyword evidence="12 21" id="KW-0418">Kinase</keyword>
<dbReference type="GO" id="GO:0000155">
    <property type="term" value="F:phosphorelay sensor kinase activity"/>
    <property type="evidence" value="ECO:0007669"/>
    <property type="project" value="InterPro"/>
</dbReference>
<comment type="catalytic activity">
    <reaction evidence="1">
        <text>ATP + protein L-histidine = ADP + protein N-phospho-L-histidine.</text>
        <dbReference type="EC" id="2.7.13.3"/>
    </reaction>
</comment>
<dbReference type="GO" id="GO:0046983">
    <property type="term" value="F:protein dimerization activity"/>
    <property type="evidence" value="ECO:0007669"/>
    <property type="project" value="InterPro"/>
</dbReference>
<evidence type="ECO:0000256" key="3">
    <source>
        <dbReference type="ARBA" id="ARBA00004496"/>
    </source>
</evidence>
<keyword evidence="15" id="KW-0902">Two-component regulatory system</keyword>
<dbReference type="InterPro" id="IPR050482">
    <property type="entry name" value="Sensor_HK_TwoCompSys"/>
</dbReference>
<dbReference type="Proteomes" id="UP000030002">
    <property type="component" value="Unassembled WGS sequence"/>
</dbReference>
<evidence type="ECO:0000313" key="21">
    <source>
        <dbReference type="EMBL" id="KGN33825.1"/>
    </source>
</evidence>
<keyword evidence="19" id="KW-0812">Transmembrane</keyword>
<evidence type="ECO:0000256" key="19">
    <source>
        <dbReference type="SAM" id="Phobius"/>
    </source>
</evidence>
<evidence type="ECO:0000256" key="10">
    <source>
        <dbReference type="ARBA" id="ARBA00022723"/>
    </source>
</evidence>
<keyword evidence="14" id="KW-0408">Iron</keyword>
<evidence type="ECO:0000256" key="15">
    <source>
        <dbReference type="ARBA" id="ARBA00023012"/>
    </source>
</evidence>
<organism evidence="21 22">
    <name type="scientific">Knoellia sinensis KCTC 19936</name>
    <dbReference type="NCBI Taxonomy" id="1385520"/>
    <lineage>
        <taxon>Bacteria</taxon>
        <taxon>Bacillati</taxon>
        <taxon>Actinomycetota</taxon>
        <taxon>Actinomycetes</taxon>
        <taxon>Micrococcales</taxon>
        <taxon>Intrasporangiaceae</taxon>
        <taxon>Knoellia</taxon>
    </lineage>
</organism>
<dbReference type="GO" id="GO:0005737">
    <property type="term" value="C:cytoplasm"/>
    <property type="evidence" value="ECO:0007669"/>
    <property type="project" value="UniProtKB-SubCell"/>
</dbReference>
<dbReference type="InterPro" id="IPR011712">
    <property type="entry name" value="Sig_transdc_His_kin_sub3_dim/P"/>
</dbReference>
<keyword evidence="8" id="KW-0597">Phosphoprotein</keyword>
<dbReference type="InterPro" id="IPR003594">
    <property type="entry name" value="HATPase_dom"/>
</dbReference>
<dbReference type="InterPro" id="IPR004358">
    <property type="entry name" value="Sig_transdc_His_kin-like_C"/>
</dbReference>
<dbReference type="Pfam" id="PF02518">
    <property type="entry name" value="HATPase_c"/>
    <property type="match status" value="1"/>
</dbReference>
<evidence type="ECO:0000256" key="9">
    <source>
        <dbReference type="ARBA" id="ARBA00022679"/>
    </source>
</evidence>
<comment type="function">
    <text evidence="17">Member of the two-component regulatory system NreB/NreC involved in the control of dissimilatory nitrate/nitrite reduction in response to oxygen. NreB functions as a direct oxygen sensor histidine kinase which is autophosphorylated, in the absence of oxygen, probably at the conserved histidine residue, and transfers its phosphate group probably to a conserved aspartate residue of NreC. NreB/NreC activates the expression of the nitrate (narGHJI) and nitrite (nir) reductase operons, as well as the putative nitrate transporter gene narT.</text>
</comment>
<dbReference type="InterPro" id="IPR029016">
    <property type="entry name" value="GAF-like_dom_sf"/>
</dbReference>
<dbReference type="Gene3D" id="3.30.450.40">
    <property type="match status" value="1"/>
</dbReference>
<evidence type="ECO:0000256" key="8">
    <source>
        <dbReference type="ARBA" id="ARBA00022553"/>
    </source>
</evidence>
<evidence type="ECO:0000259" key="20">
    <source>
        <dbReference type="PROSITE" id="PS50109"/>
    </source>
</evidence>
<evidence type="ECO:0000256" key="12">
    <source>
        <dbReference type="ARBA" id="ARBA00022777"/>
    </source>
</evidence>
<dbReference type="GO" id="GO:0005524">
    <property type="term" value="F:ATP binding"/>
    <property type="evidence" value="ECO:0007669"/>
    <property type="project" value="UniProtKB-KW"/>
</dbReference>
<protein>
    <recommendedName>
        <fullName evidence="5">Oxygen sensor histidine kinase NreB</fullName>
        <ecNumber evidence="4">2.7.13.3</ecNumber>
    </recommendedName>
    <alternativeName>
        <fullName evidence="18">Nitrogen regulation protein B</fullName>
    </alternativeName>
</protein>
<evidence type="ECO:0000313" key="22">
    <source>
        <dbReference type="Proteomes" id="UP000030002"/>
    </source>
</evidence>
<dbReference type="STRING" id="1385520.N802_08475"/>
<keyword evidence="10" id="KW-0479">Metal-binding</keyword>
<gene>
    <name evidence="21" type="ORF">N802_08475</name>
</gene>
<evidence type="ECO:0000256" key="14">
    <source>
        <dbReference type="ARBA" id="ARBA00023004"/>
    </source>
</evidence>
<dbReference type="PANTHER" id="PTHR24421">
    <property type="entry name" value="NITRATE/NITRITE SENSOR PROTEIN NARX-RELATED"/>
    <property type="match status" value="1"/>
</dbReference>
<evidence type="ECO:0000256" key="1">
    <source>
        <dbReference type="ARBA" id="ARBA00000085"/>
    </source>
</evidence>
<dbReference type="AlphaFoldDB" id="A0A0A0J8R0"/>
<dbReference type="PRINTS" id="PR00344">
    <property type="entry name" value="BCTRLSENSOR"/>
</dbReference>
<keyword evidence="9" id="KW-0808">Transferase</keyword>
<dbReference type="GO" id="GO:0016020">
    <property type="term" value="C:membrane"/>
    <property type="evidence" value="ECO:0007669"/>
    <property type="project" value="InterPro"/>
</dbReference>
<comment type="caution">
    <text evidence="21">The sequence shown here is derived from an EMBL/GenBank/DDBJ whole genome shotgun (WGS) entry which is preliminary data.</text>
</comment>
<evidence type="ECO:0000256" key="2">
    <source>
        <dbReference type="ARBA" id="ARBA00001966"/>
    </source>
</evidence>
<evidence type="ECO:0000256" key="7">
    <source>
        <dbReference type="ARBA" id="ARBA00022490"/>
    </source>
</evidence>
<keyword evidence="19" id="KW-1133">Transmembrane helix</keyword>
<keyword evidence="16" id="KW-0411">Iron-sulfur</keyword>
<accession>A0A0A0J8R0</accession>
<feature type="transmembrane region" description="Helical" evidence="19">
    <location>
        <begin position="30"/>
        <end position="50"/>
    </location>
</feature>
<comment type="cofactor">
    <cofactor evidence="2">
        <name>[4Fe-4S] cluster</name>
        <dbReference type="ChEBI" id="CHEBI:49883"/>
    </cofactor>
</comment>
<dbReference type="SUPFAM" id="SSF55874">
    <property type="entry name" value="ATPase domain of HSP90 chaperone/DNA topoisomerase II/histidine kinase"/>
    <property type="match status" value="1"/>
</dbReference>
<proteinExistence type="predicted"/>
<keyword evidence="19" id="KW-0472">Membrane</keyword>
<dbReference type="Gene3D" id="3.30.565.10">
    <property type="entry name" value="Histidine kinase-like ATPase, C-terminal domain"/>
    <property type="match status" value="1"/>
</dbReference>
<comment type="subcellular location">
    <subcellularLocation>
        <location evidence="3">Cytoplasm</location>
    </subcellularLocation>
</comment>
<dbReference type="Gene3D" id="1.20.5.1930">
    <property type="match status" value="1"/>
</dbReference>
<dbReference type="GO" id="GO:0046872">
    <property type="term" value="F:metal ion binding"/>
    <property type="evidence" value="ECO:0007669"/>
    <property type="project" value="UniProtKB-KW"/>
</dbReference>
<evidence type="ECO:0000256" key="16">
    <source>
        <dbReference type="ARBA" id="ARBA00023014"/>
    </source>
</evidence>
<evidence type="ECO:0000256" key="13">
    <source>
        <dbReference type="ARBA" id="ARBA00022840"/>
    </source>
</evidence>
<evidence type="ECO:0000256" key="18">
    <source>
        <dbReference type="ARBA" id="ARBA00030800"/>
    </source>
</evidence>
<dbReference type="SUPFAM" id="SSF55781">
    <property type="entry name" value="GAF domain-like"/>
    <property type="match status" value="1"/>
</dbReference>
<dbReference type="GO" id="GO:0051539">
    <property type="term" value="F:4 iron, 4 sulfur cluster binding"/>
    <property type="evidence" value="ECO:0007669"/>
    <property type="project" value="UniProtKB-KW"/>
</dbReference>
<evidence type="ECO:0000256" key="11">
    <source>
        <dbReference type="ARBA" id="ARBA00022741"/>
    </source>
</evidence>
<sequence length="413" mass="44111">MVVAALPIATGIALLRGGLFDVAVVLDRTIVYAVLTGLVLATYFASLAIATNLLGEEAGRGASLLASAAVAVFLGPVKGWLHRRVERLLYGDWAQPYRVLANLAEKLERSTAVDDLIATVTDTIKHTLRLPFVEVALGAPRAALPPGVVSLPLVTHGRQEGQLLVGRRSGQAAFDPRELQLLEDLARQVAREVRVARLATDLQESRERLVRAREDERLRVRRDLHDGIGPTLAAASLQVDALRELWQPEEPRAQELLDRVKDEIAQSVQDVRHVVEGLRPPALDDLGLSGVVREHARTLAAAGLVVDVDCPDTLSVPGAAAEVAAYRIVTESLTNVVRHSGATRCRVTLDVKQGWLILEVVDNGASRVDTRSGTGVGLESMRERAAELGGSLTVASRPGGGTVVSGRIPVGGA</sequence>
<keyword evidence="22" id="KW-1185">Reference proteome</keyword>
<name>A0A0A0J8R0_9MICO</name>
<reference evidence="21 22" key="1">
    <citation type="submission" date="2013-08" db="EMBL/GenBank/DDBJ databases">
        <title>The genome sequence of Knoellia sinensis.</title>
        <authorList>
            <person name="Zhu W."/>
            <person name="Wang G."/>
        </authorList>
    </citation>
    <scope>NUCLEOTIDE SEQUENCE [LARGE SCALE GENOMIC DNA]</scope>
    <source>
        <strain evidence="21 22">KCTC 19936</strain>
    </source>
</reference>